<reference evidence="1" key="1">
    <citation type="submission" date="2013-08" db="EMBL/GenBank/DDBJ databases">
        <authorList>
            <person name="Mendez C."/>
            <person name="Richter M."/>
            <person name="Ferrer M."/>
            <person name="Sanchez J."/>
        </authorList>
    </citation>
    <scope>NUCLEOTIDE SEQUENCE</scope>
</reference>
<reference evidence="1" key="2">
    <citation type="journal article" date="2014" name="ISME J.">
        <title>Microbial stratification in low pH oxic and suboxic macroscopic growths along an acid mine drainage.</title>
        <authorList>
            <person name="Mendez-Garcia C."/>
            <person name="Mesa V."/>
            <person name="Sprenger R.R."/>
            <person name="Richter M."/>
            <person name="Diez M.S."/>
            <person name="Solano J."/>
            <person name="Bargiela R."/>
            <person name="Golyshina O.V."/>
            <person name="Manteca A."/>
            <person name="Ramos J.L."/>
            <person name="Gallego J.R."/>
            <person name="Llorente I."/>
            <person name="Martins Dos Santos V.A."/>
            <person name="Jensen O.N."/>
            <person name="Pelaez A.I."/>
            <person name="Sanchez J."/>
            <person name="Ferrer M."/>
        </authorList>
    </citation>
    <scope>NUCLEOTIDE SEQUENCE</scope>
</reference>
<protein>
    <recommendedName>
        <fullName evidence="2">MFS transporter</fullName>
    </recommendedName>
</protein>
<sequence>MSGRRSARLPGFRVPPLLREVTFRRYWTGSVVSRFGDQISGLAVPLTAVLILHAGPAAMGY</sequence>
<organism evidence="1">
    <name type="scientific">mine drainage metagenome</name>
    <dbReference type="NCBI Taxonomy" id="410659"/>
    <lineage>
        <taxon>unclassified sequences</taxon>
        <taxon>metagenomes</taxon>
        <taxon>ecological metagenomes</taxon>
    </lineage>
</organism>
<name>T1B084_9ZZZZ</name>
<feature type="non-terminal residue" evidence="1">
    <location>
        <position position="61"/>
    </location>
</feature>
<dbReference type="AlphaFoldDB" id="T1B084"/>
<gene>
    <name evidence="1" type="ORF">B2A_08306</name>
</gene>
<dbReference type="EMBL" id="AUZZ01005974">
    <property type="protein sequence ID" value="EQD47770.1"/>
    <property type="molecule type" value="Genomic_DNA"/>
</dbReference>
<comment type="caution">
    <text evidence="1">The sequence shown here is derived from an EMBL/GenBank/DDBJ whole genome shotgun (WGS) entry which is preliminary data.</text>
</comment>
<proteinExistence type="predicted"/>
<evidence type="ECO:0008006" key="2">
    <source>
        <dbReference type="Google" id="ProtNLM"/>
    </source>
</evidence>
<accession>T1B084</accession>
<evidence type="ECO:0000313" key="1">
    <source>
        <dbReference type="EMBL" id="EQD47770.1"/>
    </source>
</evidence>